<proteinExistence type="predicted"/>
<gene>
    <name evidence="1" type="ORF">MU0050_000355</name>
</gene>
<reference evidence="1 2" key="1">
    <citation type="submission" date="2023-08" db="EMBL/GenBank/DDBJ databases">
        <authorList>
            <person name="Folkvardsen B D."/>
            <person name="Norman A."/>
        </authorList>
    </citation>
    <scope>NUCLEOTIDE SEQUENCE [LARGE SCALE GENOMIC DNA]</scope>
    <source>
        <strain evidence="1 2">Mu0050</strain>
    </source>
</reference>
<sequence length="80" mass="8235">MTTNSAHVGSYPGVGPLTLPTPRSVPWGAITASISRAFGRLASAASVGAVGAEPGEPGARGSGRHRYLEQAAMSREMYHL</sequence>
<evidence type="ECO:0000313" key="2">
    <source>
        <dbReference type="Proteomes" id="UP001190466"/>
    </source>
</evidence>
<name>A0ABM9M8N8_9MYCO</name>
<dbReference type="Proteomes" id="UP001190466">
    <property type="component" value="Chromosome"/>
</dbReference>
<dbReference type="RefSeq" id="WP_316513854.1">
    <property type="nucleotide sequence ID" value="NZ_OY726395.1"/>
</dbReference>
<evidence type="ECO:0000313" key="1">
    <source>
        <dbReference type="EMBL" id="CAJ1579133.1"/>
    </source>
</evidence>
<protein>
    <submittedName>
        <fullName evidence="1">Uncharacterized protein</fullName>
    </submittedName>
</protein>
<keyword evidence="2" id="KW-1185">Reference proteome</keyword>
<organism evidence="1 2">
    <name type="scientific">[Mycobacterium] wendilense</name>
    <dbReference type="NCBI Taxonomy" id="3064284"/>
    <lineage>
        <taxon>Bacteria</taxon>
        <taxon>Bacillati</taxon>
        <taxon>Actinomycetota</taxon>
        <taxon>Actinomycetes</taxon>
        <taxon>Mycobacteriales</taxon>
        <taxon>Mycobacteriaceae</taxon>
        <taxon>Mycolicibacter</taxon>
    </lineage>
</organism>
<dbReference type="EMBL" id="OY726395">
    <property type="protein sequence ID" value="CAJ1579133.1"/>
    <property type="molecule type" value="Genomic_DNA"/>
</dbReference>
<accession>A0ABM9M8N8</accession>